<accession>A0A1F5TNR5</accession>
<gene>
    <name evidence="4" type="ORF">A2531_02850</name>
</gene>
<keyword evidence="3" id="KW-0812">Transmembrane</keyword>
<dbReference type="GO" id="GO:0016787">
    <property type="term" value="F:hydrolase activity"/>
    <property type="evidence" value="ECO:0007669"/>
    <property type="project" value="UniProtKB-KW"/>
</dbReference>
<sequence>MINKFIQFNIFLKILVFMLEFLAIGIFLYVVFLPFYPTIKYNIKYKNQNIEIEKNENKSSEENNNDADNDTQISESIRKRTEEILNRLPESEYAVSPNRVIIPKIGVNAPIVESESAEYGLSRGAWRLPESSTPDKGGNTIVTGHRFKYLPPHNLTFYLFHKLEKGDKISIIWNKEKLFYKIREIKIVEANDLSILNPTEEPIITLFTCHPIYSTKQRLVVIGELMKE</sequence>
<reference evidence="4 5" key="1">
    <citation type="journal article" date="2016" name="Nat. Commun.">
        <title>Thousands of microbial genomes shed light on interconnected biogeochemical processes in an aquifer system.</title>
        <authorList>
            <person name="Anantharaman K."/>
            <person name="Brown C.T."/>
            <person name="Hug L.A."/>
            <person name="Sharon I."/>
            <person name="Castelle C.J."/>
            <person name="Probst A.J."/>
            <person name="Thomas B.C."/>
            <person name="Singh A."/>
            <person name="Wilkins M.J."/>
            <person name="Karaoz U."/>
            <person name="Brodie E.L."/>
            <person name="Williams K.H."/>
            <person name="Hubbard S.S."/>
            <person name="Banfield J.F."/>
        </authorList>
    </citation>
    <scope>NUCLEOTIDE SEQUENCE [LARGE SCALE GENOMIC DNA]</scope>
</reference>
<evidence type="ECO:0000313" key="4">
    <source>
        <dbReference type="EMBL" id="OGF40449.1"/>
    </source>
</evidence>
<evidence type="ECO:0008006" key="6">
    <source>
        <dbReference type="Google" id="ProtNLM"/>
    </source>
</evidence>
<dbReference type="Gene3D" id="2.40.260.10">
    <property type="entry name" value="Sortase"/>
    <property type="match status" value="1"/>
</dbReference>
<proteinExistence type="predicted"/>
<comment type="caution">
    <text evidence="4">The sequence shown here is derived from an EMBL/GenBank/DDBJ whole genome shotgun (WGS) entry which is preliminary data.</text>
</comment>
<dbReference type="EMBL" id="MFGO01000029">
    <property type="protein sequence ID" value="OGF40449.1"/>
    <property type="molecule type" value="Genomic_DNA"/>
</dbReference>
<name>A0A1F5TNR5_9BACT</name>
<keyword evidence="1" id="KW-0378">Hydrolase</keyword>
<organism evidence="4 5">
    <name type="scientific">Candidatus Falkowbacteria bacterium RIFOXYD2_FULL_34_120</name>
    <dbReference type="NCBI Taxonomy" id="1798007"/>
    <lineage>
        <taxon>Bacteria</taxon>
        <taxon>Candidatus Falkowiibacteriota</taxon>
    </lineage>
</organism>
<evidence type="ECO:0000256" key="2">
    <source>
        <dbReference type="SAM" id="MobiDB-lite"/>
    </source>
</evidence>
<keyword evidence="3" id="KW-1133">Transmembrane helix</keyword>
<evidence type="ECO:0000256" key="1">
    <source>
        <dbReference type="ARBA" id="ARBA00022801"/>
    </source>
</evidence>
<dbReference type="Pfam" id="PF04203">
    <property type="entry name" value="Sortase"/>
    <property type="match status" value="1"/>
</dbReference>
<dbReference type="InterPro" id="IPR005754">
    <property type="entry name" value="Sortase"/>
</dbReference>
<keyword evidence="3" id="KW-0472">Membrane</keyword>
<dbReference type="CDD" id="cd05830">
    <property type="entry name" value="Sortase_E"/>
    <property type="match status" value="1"/>
</dbReference>
<dbReference type="SUPFAM" id="SSF63817">
    <property type="entry name" value="Sortase"/>
    <property type="match status" value="1"/>
</dbReference>
<evidence type="ECO:0000256" key="3">
    <source>
        <dbReference type="SAM" id="Phobius"/>
    </source>
</evidence>
<dbReference type="Proteomes" id="UP000177579">
    <property type="component" value="Unassembled WGS sequence"/>
</dbReference>
<protein>
    <recommendedName>
        <fullName evidence="6">Sortase</fullName>
    </recommendedName>
</protein>
<dbReference type="InterPro" id="IPR042003">
    <property type="entry name" value="Sortase_E"/>
</dbReference>
<feature type="transmembrane region" description="Helical" evidence="3">
    <location>
        <begin position="12"/>
        <end position="36"/>
    </location>
</feature>
<evidence type="ECO:0000313" key="5">
    <source>
        <dbReference type="Proteomes" id="UP000177579"/>
    </source>
</evidence>
<dbReference type="NCBIfam" id="TIGR01076">
    <property type="entry name" value="sortase_fam"/>
    <property type="match status" value="1"/>
</dbReference>
<dbReference type="AlphaFoldDB" id="A0A1F5TNR5"/>
<dbReference type="InterPro" id="IPR023365">
    <property type="entry name" value="Sortase_dom-sf"/>
</dbReference>
<feature type="region of interest" description="Disordered" evidence="2">
    <location>
        <begin position="56"/>
        <end position="75"/>
    </location>
</feature>